<evidence type="ECO:0000313" key="3">
    <source>
        <dbReference type="Proteomes" id="UP000077671"/>
    </source>
</evidence>
<accession>A0A8T8SC35</accession>
<feature type="non-terminal residue" evidence="2">
    <location>
        <position position="367"/>
    </location>
</feature>
<dbReference type="EMBL" id="LWDD02003532">
    <property type="protein sequence ID" value="KAE8236930.1"/>
    <property type="molecule type" value="Genomic_DNA"/>
</dbReference>
<evidence type="ECO:0000313" key="2">
    <source>
        <dbReference type="EMBL" id="KAE8236930.1"/>
    </source>
</evidence>
<feature type="non-terminal residue" evidence="2">
    <location>
        <position position="1"/>
    </location>
</feature>
<feature type="region of interest" description="Disordered" evidence="1">
    <location>
        <begin position="1"/>
        <end position="117"/>
    </location>
</feature>
<proteinExistence type="predicted"/>
<dbReference type="Proteomes" id="UP000077671">
    <property type="component" value="Unassembled WGS sequence"/>
</dbReference>
<reference evidence="2" key="2">
    <citation type="journal article" date="2019" name="IMA Fungus">
        <title>Genome sequencing and comparison of five Tilletia species to identify candidate genes for the detection of regulated species infecting wheat.</title>
        <authorList>
            <person name="Nguyen H.D.T."/>
            <person name="Sultana T."/>
            <person name="Kesanakurti P."/>
            <person name="Hambleton S."/>
        </authorList>
    </citation>
    <scope>NUCLEOTIDE SEQUENCE</scope>
    <source>
        <strain evidence="2">DAOMC 238032</strain>
    </source>
</reference>
<feature type="compositionally biased region" description="Basic and acidic residues" evidence="1">
    <location>
        <begin position="95"/>
        <end position="111"/>
    </location>
</feature>
<name>A0A8T8SC35_9BASI</name>
<feature type="compositionally biased region" description="Acidic residues" evidence="1">
    <location>
        <begin position="51"/>
        <end position="94"/>
    </location>
</feature>
<reference evidence="2" key="1">
    <citation type="submission" date="2016-04" db="EMBL/GenBank/DDBJ databases">
        <authorList>
            <person name="Nguyen H.D."/>
            <person name="Kesanakurti P."/>
            <person name="Cullis J."/>
            <person name="Levesque C.A."/>
            <person name="Hambleton S."/>
        </authorList>
    </citation>
    <scope>NUCLEOTIDE SEQUENCE</scope>
    <source>
        <strain evidence="2">DAOMC 238032</strain>
    </source>
</reference>
<protein>
    <submittedName>
        <fullName evidence="2">Uncharacterized protein</fullName>
    </submittedName>
</protein>
<sequence length="367" mass="41580">KHRNLCGMAGHDESPIKPARFRPAAGRGRGAVHDPTSDAPGLESRFGDWEPAGDEEDTYGEEDDELDDYLENGEDSEEEEDNEFGSPSEEDEHEEERAGLGKRQRNQEGPRKRARLPPLLYQAAGRYKLSKDCVKMFEEEIAEYISFENKIPSATMLYKTAREMKTYQNSETIQAEVQVLCSKVDELTELVERLAKDTVKLTKSDLTELAKAIAYCFYSEHVTKYSAKGPLFGRVMAFLKANPRAVSDDFKEHFDNAEVRRKEVQPAVRAIITRLRGACGDRIHASMGIDSGTKKMTLYELWSYLCKGYGVPFTKQRAYRIALMRFVASEKPVRHKDGRPTGKFWRTLDATIADMQQRQGEDAAGVK</sequence>
<gene>
    <name evidence="2" type="ORF">A4X03_0g9277</name>
</gene>
<comment type="caution">
    <text evidence="2">The sequence shown here is derived from an EMBL/GenBank/DDBJ whole genome shotgun (WGS) entry which is preliminary data.</text>
</comment>
<dbReference type="AlphaFoldDB" id="A0A8T8SC35"/>
<organism evidence="2 3">
    <name type="scientific">Tilletia caries</name>
    <name type="common">wheat bunt fungus</name>
    <dbReference type="NCBI Taxonomy" id="13290"/>
    <lineage>
        <taxon>Eukaryota</taxon>
        <taxon>Fungi</taxon>
        <taxon>Dikarya</taxon>
        <taxon>Basidiomycota</taxon>
        <taxon>Ustilaginomycotina</taxon>
        <taxon>Exobasidiomycetes</taxon>
        <taxon>Tilletiales</taxon>
        <taxon>Tilletiaceae</taxon>
        <taxon>Tilletia</taxon>
    </lineage>
</organism>
<evidence type="ECO:0000256" key="1">
    <source>
        <dbReference type="SAM" id="MobiDB-lite"/>
    </source>
</evidence>